<dbReference type="Pfam" id="PF00578">
    <property type="entry name" value="AhpC-TSA"/>
    <property type="match status" value="1"/>
</dbReference>
<dbReference type="Gene3D" id="3.40.30.10">
    <property type="entry name" value="Glutaredoxin"/>
    <property type="match status" value="1"/>
</dbReference>
<dbReference type="STRING" id="413434.SAMN04488132_104339"/>
<keyword evidence="4" id="KW-0676">Redox-active center</keyword>
<evidence type="ECO:0000313" key="6">
    <source>
        <dbReference type="EMBL" id="SJZ80923.1"/>
    </source>
</evidence>
<evidence type="ECO:0000256" key="4">
    <source>
        <dbReference type="ARBA" id="ARBA00023284"/>
    </source>
</evidence>
<dbReference type="PROSITE" id="PS51352">
    <property type="entry name" value="THIOREDOXIN_2"/>
    <property type="match status" value="1"/>
</dbReference>
<dbReference type="SUPFAM" id="SSF52833">
    <property type="entry name" value="Thioredoxin-like"/>
    <property type="match status" value="1"/>
</dbReference>
<dbReference type="GO" id="GO:0016853">
    <property type="term" value="F:isomerase activity"/>
    <property type="evidence" value="ECO:0007669"/>
    <property type="project" value="UniProtKB-KW"/>
</dbReference>
<dbReference type="Proteomes" id="UP000190888">
    <property type="component" value="Unassembled WGS sequence"/>
</dbReference>
<dbReference type="InterPro" id="IPR017937">
    <property type="entry name" value="Thioredoxin_CS"/>
</dbReference>
<sequence length="384" mass="42028">MKIQLIRMKQLSYLLAGMLLLGACKQGGSGTFTVSGKITNAPSQRVMLQELPFGGEQPVVLDSATLQKDGSFELKGMAKEESLYRLVVESGPDVILVNDGNKINVDMDVNHYTAYKVTGSVASESIHTLMKDYRSRDSALYVTFQQLDSLQGIKAPDSVVAVLNARRDDQVNALNKMVTAFIEQSPSPAVRYYAIGMGARTLTKDEVMKLVTASADKFKEHQGLAKIKALLSAQAKQQPAAPQQSPLLNQQAPEINLPDTEEKPFALSSLKGKYVLVDFWASWCGPCRAENPNVVAAFNKFKDKNFTILGVSLDTDKAAWLDAVRADKLNWKQISDLKQWESPVVPAYGIEGIPFNVLLDPQGKIIATALRGPALETKLAEVLK</sequence>
<dbReference type="EMBL" id="FUWH01000004">
    <property type="protein sequence ID" value="SJZ80923.1"/>
    <property type="molecule type" value="Genomic_DNA"/>
</dbReference>
<dbReference type="PROSITE" id="PS51257">
    <property type="entry name" value="PROKAR_LIPOPROTEIN"/>
    <property type="match status" value="1"/>
</dbReference>
<dbReference type="PANTHER" id="PTHR42852:SF6">
    <property type="entry name" value="THIOL:DISULFIDE INTERCHANGE PROTEIN DSBE"/>
    <property type="match status" value="1"/>
</dbReference>
<dbReference type="GO" id="GO:0017004">
    <property type="term" value="P:cytochrome complex assembly"/>
    <property type="evidence" value="ECO:0007669"/>
    <property type="project" value="UniProtKB-KW"/>
</dbReference>
<gene>
    <name evidence="6" type="ORF">SAMN04488132_104339</name>
</gene>
<organism evidence="6 7">
    <name type="scientific">Sediminibacterium ginsengisoli</name>
    <dbReference type="NCBI Taxonomy" id="413434"/>
    <lineage>
        <taxon>Bacteria</taxon>
        <taxon>Pseudomonadati</taxon>
        <taxon>Bacteroidota</taxon>
        <taxon>Chitinophagia</taxon>
        <taxon>Chitinophagales</taxon>
        <taxon>Chitinophagaceae</taxon>
        <taxon>Sediminibacterium</taxon>
    </lineage>
</organism>
<dbReference type="PANTHER" id="PTHR42852">
    <property type="entry name" value="THIOL:DISULFIDE INTERCHANGE PROTEIN DSBE"/>
    <property type="match status" value="1"/>
</dbReference>
<dbReference type="InterPro" id="IPR000866">
    <property type="entry name" value="AhpC/TSA"/>
</dbReference>
<proteinExistence type="predicted"/>
<evidence type="ECO:0000259" key="5">
    <source>
        <dbReference type="PROSITE" id="PS51352"/>
    </source>
</evidence>
<keyword evidence="3" id="KW-1015">Disulfide bond</keyword>
<keyword evidence="2" id="KW-0201">Cytochrome c-type biogenesis</keyword>
<evidence type="ECO:0000256" key="3">
    <source>
        <dbReference type="ARBA" id="ARBA00023157"/>
    </source>
</evidence>
<dbReference type="OrthoDB" id="750178at2"/>
<dbReference type="GO" id="GO:0016491">
    <property type="term" value="F:oxidoreductase activity"/>
    <property type="evidence" value="ECO:0007669"/>
    <property type="project" value="InterPro"/>
</dbReference>
<evidence type="ECO:0000313" key="7">
    <source>
        <dbReference type="Proteomes" id="UP000190888"/>
    </source>
</evidence>
<keyword evidence="6" id="KW-0413">Isomerase</keyword>
<dbReference type="InterPro" id="IPR025380">
    <property type="entry name" value="DUF4369"/>
</dbReference>
<dbReference type="AlphaFoldDB" id="A0A1T4NNZ4"/>
<dbReference type="InterPro" id="IPR050553">
    <property type="entry name" value="Thioredoxin_ResA/DsbE_sf"/>
</dbReference>
<dbReference type="PROSITE" id="PS00194">
    <property type="entry name" value="THIOREDOXIN_1"/>
    <property type="match status" value="1"/>
</dbReference>
<dbReference type="InterPro" id="IPR036249">
    <property type="entry name" value="Thioredoxin-like_sf"/>
</dbReference>
<comment type="subcellular location">
    <subcellularLocation>
        <location evidence="1">Cell envelope</location>
    </subcellularLocation>
</comment>
<keyword evidence="7" id="KW-1185">Reference proteome</keyword>
<feature type="domain" description="Thioredoxin" evidence="5">
    <location>
        <begin position="246"/>
        <end position="384"/>
    </location>
</feature>
<protein>
    <submittedName>
        <fullName evidence="6">Thiol-disulfide isomerase or thioredoxin</fullName>
    </submittedName>
</protein>
<name>A0A1T4NNZ4_9BACT</name>
<evidence type="ECO:0000256" key="1">
    <source>
        <dbReference type="ARBA" id="ARBA00004196"/>
    </source>
</evidence>
<dbReference type="GO" id="GO:0016209">
    <property type="term" value="F:antioxidant activity"/>
    <property type="evidence" value="ECO:0007669"/>
    <property type="project" value="InterPro"/>
</dbReference>
<dbReference type="Pfam" id="PF14289">
    <property type="entry name" value="DUF4369"/>
    <property type="match status" value="1"/>
</dbReference>
<accession>A0A1T4NNZ4</accession>
<evidence type="ECO:0000256" key="2">
    <source>
        <dbReference type="ARBA" id="ARBA00022748"/>
    </source>
</evidence>
<dbReference type="CDD" id="cd02966">
    <property type="entry name" value="TlpA_like_family"/>
    <property type="match status" value="1"/>
</dbReference>
<dbReference type="GO" id="GO:0030313">
    <property type="term" value="C:cell envelope"/>
    <property type="evidence" value="ECO:0007669"/>
    <property type="project" value="UniProtKB-SubCell"/>
</dbReference>
<dbReference type="InterPro" id="IPR013766">
    <property type="entry name" value="Thioredoxin_domain"/>
</dbReference>
<reference evidence="6 7" key="1">
    <citation type="submission" date="2017-02" db="EMBL/GenBank/DDBJ databases">
        <authorList>
            <person name="Peterson S.W."/>
        </authorList>
    </citation>
    <scope>NUCLEOTIDE SEQUENCE [LARGE SCALE GENOMIC DNA]</scope>
    <source>
        <strain evidence="6 7">DSM 22335</strain>
    </source>
</reference>